<reference evidence="1 2" key="1">
    <citation type="submission" date="2017-06" db="EMBL/GenBank/DDBJ databases">
        <title>Comparative genomic analysis of Ambrosia Fusariam Clade fungi.</title>
        <authorList>
            <person name="Stajich J.E."/>
            <person name="Carrillo J."/>
            <person name="Kijimoto T."/>
            <person name="Eskalen A."/>
            <person name="O'Donnell K."/>
            <person name="Kasson M."/>
        </authorList>
    </citation>
    <scope>NUCLEOTIDE SEQUENCE [LARGE SCALE GENOMIC DNA]</scope>
    <source>
        <strain evidence="1 2">NRRL62579</strain>
    </source>
</reference>
<protein>
    <submittedName>
        <fullName evidence="1">Uncharacterized protein</fullName>
    </submittedName>
</protein>
<sequence>MTRKEYFDHRFHIHGSLSDSMENKDDKPQYVNLGFGPRPRSSKYIQTQVFGSAFGSRPDGPLTANQHCVGRDDTAELFFRDWDHIITDFSSQFAKTTIGPDGTLFANFGTSVALMAYEKPSGPIPP</sequence>
<comment type="caution">
    <text evidence="1">The sequence shown here is derived from an EMBL/GenBank/DDBJ whole genome shotgun (WGS) entry which is preliminary data.</text>
</comment>
<dbReference type="Proteomes" id="UP000287144">
    <property type="component" value="Unassembled WGS sequence"/>
</dbReference>
<proteinExistence type="predicted"/>
<keyword evidence="2" id="KW-1185">Reference proteome</keyword>
<name>A0A428T9Z1_9HYPO</name>
<accession>A0A428T9Z1</accession>
<dbReference type="AlphaFoldDB" id="A0A428T9Z1"/>
<gene>
    <name evidence="1" type="ORF">CEP52_010080</name>
</gene>
<evidence type="ECO:0000313" key="1">
    <source>
        <dbReference type="EMBL" id="RSL98818.1"/>
    </source>
</evidence>
<dbReference type="EMBL" id="NKCK01000111">
    <property type="protein sequence ID" value="RSL98818.1"/>
    <property type="molecule type" value="Genomic_DNA"/>
</dbReference>
<evidence type="ECO:0000313" key="2">
    <source>
        <dbReference type="Proteomes" id="UP000287144"/>
    </source>
</evidence>
<organism evidence="1 2">
    <name type="scientific">Fusarium oligoseptatum</name>
    <dbReference type="NCBI Taxonomy" id="2604345"/>
    <lineage>
        <taxon>Eukaryota</taxon>
        <taxon>Fungi</taxon>
        <taxon>Dikarya</taxon>
        <taxon>Ascomycota</taxon>
        <taxon>Pezizomycotina</taxon>
        <taxon>Sordariomycetes</taxon>
        <taxon>Hypocreomycetidae</taxon>
        <taxon>Hypocreales</taxon>
        <taxon>Nectriaceae</taxon>
        <taxon>Fusarium</taxon>
        <taxon>Fusarium solani species complex</taxon>
    </lineage>
</organism>